<dbReference type="PANTHER" id="PTHR31500:SF56">
    <property type="entry name" value="AT-HOOK MOTIF NUCLEAR-LOCALIZED PROTEIN"/>
    <property type="match status" value="1"/>
</dbReference>
<dbReference type="FunFam" id="3.30.1330.80:FF:000003">
    <property type="entry name" value="AT-hook motif nuclear-localized protein 1-like"/>
    <property type="match status" value="1"/>
</dbReference>
<dbReference type="OrthoDB" id="1903967at2759"/>
<evidence type="ECO:0000313" key="6">
    <source>
        <dbReference type="EMBL" id="KAF3330870.1"/>
    </source>
</evidence>
<dbReference type="PROSITE" id="PS51742">
    <property type="entry name" value="PPC"/>
    <property type="match status" value="1"/>
</dbReference>
<dbReference type="GO" id="GO:0005634">
    <property type="term" value="C:nucleus"/>
    <property type="evidence" value="ECO:0007669"/>
    <property type="project" value="UniProtKB-SubCell"/>
</dbReference>
<reference evidence="6" key="1">
    <citation type="submission" date="2020-01" db="EMBL/GenBank/DDBJ databases">
        <title>Genome sequence of Kobresia littledalei, the first chromosome-level genome in the family Cyperaceae.</title>
        <authorList>
            <person name="Qu G."/>
        </authorList>
    </citation>
    <scope>NUCLEOTIDE SEQUENCE</scope>
    <source>
        <strain evidence="6">C.B.Clarke</strain>
        <tissue evidence="6">Leaf</tissue>
    </source>
</reference>
<dbReference type="Pfam" id="PF03479">
    <property type="entry name" value="PCC"/>
    <property type="match status" value="1"/>
</dbReference>
<organism evidence="6 7">
    <name type="scientific">Carex littledalei</name>
    <dbReference type="NCBI Taxonomy" id="544730"/>
    <lineage>
        <taxon>Eukaryota</taxon>
        <taxon>Viridiplantae</taxon>
        <taxon>Streptophyta</taxon>
        <taxon>Embryophyta</taxon>
        <taxon>Tracheophyta</taxon>
        <taxon>Spermatophyta</taxon>
        <taxon>Magnoliopsida</taxon>
        <taxon>Liliopsida</taxon>
        <taxon>Poales</taxon>
        <taxon>Cyperaceae</taxon>
        <taxon>Cyperoideae</taxon>
        <taxon>Cariceae</taxon>
        <taxon>Carex</taxon>
        <taxon>Carex subgen. Euthyceras</taxon>
    </lineage>
</organism>
<dbReference type="EMBL" id="SWLB01000013">
    <property type="protein sequence ID" value="KAF3330870.1"/>
    <property type="molecule type" value="Genomic_DNA"/>
</dbReference>
<dbReference type="GO" id="GO:0003680">
    <property type="term" value="F:minor groove of adenine-thymine-rich DNA binding"/>
    <property type="evidence" value="ECO:0007669"/>
    <property type="project" value="UniProtKB-UniRule"/>
</dbReference>
<dbReference type="SUPFAM" id="SSF117856">
    <property type="entry name" value="AF0104/ALDC/Ptd012-like"/>
    <property type="match status" value="1"/>
</dbReference>
<dbReference type="Proteomes" id="UP000623129">
    <property type="component" value="Unassembled WGS sequence"/>
</dbReference>
<comment type="caution">
    <text evidence="6">The sequence shown here is derived from an EMBL/GenBank/DDBJ whole genome shotgun (WGS) entry which is preliminary data.</text>
</comment>
<name>A0A833VL26_9POAL</name>
<feature type="compositionally biased region" description="Polar residues" evidence="4">
    <location>
        <begin position="11"/>
        <end position="22"/>
    </location>
</feature>
<feature type="region of interest" description="Disordered" evidence="4">
    <location>
        <begin position="1"/>
        <end position="87"/>
    </location>
</feature>
<gene>
    <name evidence="6" type="ORF">FCM35_KLT04224</name>
</gene>
<dbReference type="AlphaFoldDB" id="A0A833VL26"/>
<dbReference type="Gene3D" id="3.30.1330.80">
    <property type="entry name" value="Hypothetical protein, similar to alpha- acetolactate decarboxylase, domain 2"/>
    <property type="match status" value="1"/>
</dbReference>
<comment type="domain">
    <text evidence="3">The PPC domain mediates interactions between AHL proteins.</text>
</comment>
<keyword evidence="2 3" id="KW-0539">Nucleus</keyword>
<keyword evidence="7" id="KW-1185">Reference proteome</keyword>
<protein>
    <recommendedName>
        <fullName evidence="3">AT-hook motif nuclear-localized protein</fullName>
    </recommendedName>
</protein>
<keyword evidence="3" id="KW-0805">Transcription regulation</keyword>
<comment type="subcellular location">
    <subcellularLocation>
        <location evidence="1 3">Nucleus</location>
    </subcellularLocation>
</comment>
<dbReference type="InterPro" id="IPR039605">
    <property type="entry name" value="AHL"/>
</dbReference>
<keyword evidence="3" id="KW-0238">DNA-binding</keyword>
<evidence type="ECO:0000256" key="4">
    <source>
        <dbReference type="SAM" id="MobiDB-lite"/>
    </source>
</evidence>
<dbReference type="InterPro" id="IPR005175">
    <property type="entry name" value="PPC_dom"/>
</dbReference>
<evidence type="ECO:0000256" key="2">
    <source>
        <dbReference type="ARBA" id="ARBA00023242"/>
    </source>
</evidence>
<evidence type="ECO:0000256" key="3">
    <source>
        <dbReference type="RuleBase" id="RU367031"/>
    </source>
</evidence>
<comment type="function">
    <text evidence="3">Transcription factor that specifically binds AT-rich DNA sequences related to the nuclear matrix attachment regions (MARs).</text>
</comment>
<evidence type="ECO:0000256" key="1">
    <source>
        <dbReference type="ARBA" id="ARBA00004123"/>
    </source>
</evidence>
<feature type="compositionally biased region" description="Basic and acidic residues" evidence="4">
    <location>
        <begin position="1"/>
        <end position="10"/>
    </location>
</feature>
<feature type="domain" description="PPC" evidence="5">
    <location>
        <begin position="126"/>
        <end position="265"/>
    </location>
</feature>
<keyword evidence="3" id="KW-0804">Transcription</keyword>
<dbReference type="PANTHER" id="PTHR31500">
    <property type="entry name" value="AT-HOOK MOTIF NUCLEAR-LOCALIZED PROTEIN 9"/>
    <property type="match status" value="1"/>
</dbReference>
<dbReference type="CDD" id="cd11378">
    <property type="entry name" value="DUF296"/>
    <property type="match status" value="1"/>
</dbReference>
<evidence type="ECO:0000259" key="5">
    <source>
        <dbReference type="PROSITE" id="PS51742"/>
    </source>
</evidence>
<proteinExistence type="predicted"/>
<accession>A0A833VL26</accession>
<sequence length="348" mass="35934">MVSDFEREVESPSTTVSGSESPIPSPLSDGAQPSFPSVAQGATSGGDGTAVSLGMNARTLTGCEGTRKEEKVGISRTEGSGEGMELALTPFTPVDLSGKRGRGRPRGSGKRQLLSSLGEWFALSAGGNFTPHVLTVATGEDVATRILSFSQKGPRSICILSANGSISNVTLRQPGSCGGTLTYEGRFEILSLSGSFTLSENGGARSRTGGLSISLAGPDGRVVGGGVAGLLLAASPIQVVVGSFVPNTAKAHKRRAGGNQELPAPTIEARSDLLANASVRPISQVAPNNNHDAVPAVQGHISQGKVSTIDMESTNPAPFRMVGWPREGFPLAERRASPDINICLQHEH</sequence>
<evidence type="ECO:0000313" key="7">
    <source>
        <dbReference type="Proteomes" id="UP000623129"/>
    </source>
</evidence>